<evidence type="ECO:0000313" key="3">
    <source>
        <dbReference type="Proteomes" id="UP000602510"/>
    </source>
</evidence>
<gene>
    <name evidence="2" type="ORF">GN244_ATG06990</name>
</gene>
<feature type="compositionally biased region" description="Low complexity" evidence="1">
    <location>
        <begin position="19"/>
        <end position="31"/>
    </location>
</feature>
<protein>
    <submittedName>
        <fullName evidence="2">Uncharacterized protein</fullName>
    </submittedName>
</protein>
<reference evidence="2" key="1">
    <citation type="submission" date="2020-04" db="EMBL/GenBank/DDBJ databases">
        <title>Hybrid Assembly of Korean Phytophthora infestans isolates.</title>
        <authorList>
            <person name="Prokchorchik M."/>
            <person name="Lee Y."/>
            <person name="Seo J."/>
            <person name="Cho J.-H."/>
            <person name="Park Y.-E."/>
            <person name="Jang D.-C."/>
            <person name="Im J.-S."/>
            <person name="Choi J.-G."/>
            <person name="Park H.-J."/>
            <person name="Lee G.-B."/>
            <person name="Lee Y.-G."/>
            <person name="Hong S.-Y."/>
            <person name="Cho K."/>
            <person name="Sohn K.H."/>
        </authorList>
    </citation>
    <scope>NUCLEOTIDE SEQUENCE</scope>
    <source>
        <strain evidence="2">KR_1_A1</strain>
    </source>
</reference>
<keyword evidence="3" id="KW-1185">Reference proteome</keyword>
<evidence type="ECO:0000313" key="2">
    <source>
        <dbReference type="EMBL" id="KAF4040947.1"/>
    </source>
</evidence>
<feature type="region of interest" description="Disordered" evidence="1">
    <location>
        <begin position="1"/>
        <end position="100"/>
    </location>
</feature>
<comment type="caution">
    <text evidence="2">The sequence shown here is derived from an EMBL/GenBank/DDBJ whole genome shotgun (WGS) entry which is preliminary data.</text>
</comment>
<dbReference type="EMBL" id="WSZM01000135">
    <property type="protein sequence ID" value="KAF4040947.1"/>
    <property type="molecule type" value="Genomic_DNA"/>
</dbReference>
<organism evidence="2 3">
    <name type="scientific">Phytophthora infestans</name>
    <name type="common">Potato late blight agent</name>
    <name type="synonym">Botrytis infestans</name>
    <dbReference type="NCBI Taxonomy" id="4787"/>
    <lineage>
        <taxon>Eukaryota</taxon>
        <taxon>Sar</taxon>
        <taxon>Stramenopiles</taxon>
        <taxon>Oomycota</taxon>
        <taxon>Peronosporomycetes</taxon>
        <taxon>Peronosporales</taxon>
        <taxon>Peronosporaceae</taxon>
        <taxon>Phytophthora</taxon>
    </lineage>
</organism>
<feature type="compositionally biased region" description="Polar residues" evidence="1">
    <location>
        <begin position="43"/>
        <end position="55"/>
    </location>
</feature>
<feature type="compositionally biased region" description="Basic and acidic residues" evidence="1">
    <location>
        <begin position="58"/>
        <end position="68"/>
    </location>
</feature>
<dbReference type="AlphaFoldDB" id="A0A833S5D4"/>
<accession>A0A833S5D4</accession>
<name>A0A833S5D4_PHYIN</name>
<proteinExistence type="predicted"/>
<dbReference type="Proteomes" id="UP000602510">
    <property type="component" value="Unassembled WGS sequence"/>
</dbReference>
<sequence>MELNYAIGGAPQKRTRSDASSNAAQNSLSQAPENIEVDKQIDDTASNGGNGNYPSGANRDREDDHTESDNTDCNDASNECRDDSTGPDNDYFDDDANATGLGTDHGLKPFAFGSGALREPFEKLFGSLDFSYLILICG</sequence>
<evidence type="ECO:0000256" key="1">
    <source>
        <dbReference type="SAM" id="MobiDB-lite"/>
    </source>
</evidence>